<accession>A0AAV7PTZ5</accession>
<dbReference type="AlphaFoldDB" id="A0AAV7PTZ5"/>
<feature type="region of interest" description="Disordered" evidence="1">
    <location>
        <begin position="124"/>
        <end position="145"/>
    </location>
</feature>
<evidence type="ECO:0000256" key="1">
    <source>
        <dbReference type="SAM" id="MobiDB-lite"/>
    </source>
</evidence>
<dbReference type="Proteomes" id="UP001066276">
    <property type="component" value="Chromosome 7"/>
</dbReference>
<organism evidence="2 3">
    <name type="scientific">Pleurodeles waltl</name>
    <name type="common">Iberian ribbed newt</name>
    <dbReference type="NCBI Taxonomy" id="8319"/>
    <lineage>
        <taxon>Eukaryota</taxon>
        <taxon>Metazoa</taxon>
        <taxon>Chordata</taxon>
        <taxon>Craniata</taxon>
        <taxon>Vertebrata</taxon>
        <taxon>Euteleostomi</taxon>
        <taxon>Amphibia</taxon>
        <taxon>Batrachia</taxon>
        <taxon>Caudata</taxon>
        <taxon>Salamandroidea</taxon>
        <taxon>Salamandridae</taxon>
        <taxon>Pleurodelinae</taxon>
        <taxon>Pleurodeles</taxon>
    </lineage>
</organism>
<comment type="caution">
    <text evidence="2">The sequence shown here is derived from an EMBL/GenBank/DDBJ whole genome shotgun (WGS) entry which is preliminary data.</text>
</comment>
<evidence type="ECO:0000313" key="3">
    <source>
        <dbReference type="Proteomes" id="UP001066276"/>
    </source>
</evidence>
<keyword evidence="3" id="KW-1185">Reference proteome</keyword>
<sequence>MAEEAYTNDLLTGWSQRAMVLLGNANVGINAERRSVLMKINPKLGVLAEKETSENPKGLLLGEDMIITQSKQVATFSTLDKVQDNMLRVFNVSVFGQASRRGLSVGCGFHKSRSSYYRIPRSSYRGGSSSNFNPQRESKLVEEDLEHEDKPQLDFRIEVAGTCLEAEYVEWAPGNRGLGPGIRAHAPQVTQNGRYSAAMHTTGACTHAIIATTTKLLTKNWCLIPQLTKEVHTTCRLRPGDQEETLPFPQAVW</sequence>
<dbReference type="EMBL" id="JANPWB010000011">
    <property type="protein sequence ID" value="KAJ1130747.1"/>
    <property type="molecule type" value="Genomic_DNA"/>
</dbReference>
<gene>
    <name evidence="2" type="ORF">NDU88_009095</name>
</gene>
<name>A0AAV7PTZ5_PLEWA</name>
<evidence type="ECO:0000313" key="2">
    <source>
        <dbReference type="EMBL" id="KAJ1130747.1"/>
    </source>
</evidence>
<reference evidence="2" key="1">
    <citation type="journal article" date="2022" name="bioRxiv">
        <title>Sequencing and chromosome-scale assembly of the giantPleurodeles waltlgenome.</title>
        <authorList>
            <person name="Brown T."/>
            <person name="Elewa A."/>
            <person name="Iarovenko S."/>
            <person name="Subramanian E."/>
            <person name="Araus A.J."/>
            <person name="Petzold A."/>
            <person name="Susuki M."/>
            <person name="Suzuki K.-i.T."/>
            <person name="Hayashi T."/>
            <person name="Toyoda A."/>
            <person name="Oliveira C."/>
            <person name="Osipova E."/>
            <person name="Leigh N.D."/>
            <person name="Simon A."/>
            <person name="Yun M.H."/>
        </authorList>
    </citation>
    <scope>NUCLEOTIDE SEQUENCE</scope>
    <source>
        <strain evidence="2">20211129_DDA</strain>
        <tissue evidence="2">Liver</tissue>
    </source>
</reference>
<proteinExistence type="predicted"/>
<protein>
    <submittedName>
        <fullName evidence="2">Uncharacterized protein</fullName>
    </submittedName>
</protein>
<feature type="compositionally biased region" description="Basic and acidic residues" evidence="1">
    <location>
        <begin position="136"/>
        <end position="145"/>
    </location>
</feature>